<dbReference type="RefSeq" id="XP_075093782.1">
    <property type="nucleotide sequence ID" value="XM_075237681.1"/>
</dbReference>
<dbReference type="Proteomes" id="UP000790787">
    <property type="component" value="Chromosome 19"/>
</dbReference>
<organism evidence="1 2">
    <name type="scientific">Nicotiana tabacum</name>
    <name type="common">Common tobacco</name>
    <dbReference type="NCBI Taxonomy" id="4097"/>
    <lineage>
        <taxon>Eukaryota</taxon>
        <taxon>Viridiplantae</taxon>
        <taxon>Streptophyta</taxon>
        <taxon>Embryophyta</taxon>
        <taxon>Tracheophyta</taxon>
        <taxon>Spermatophyta</taxon>
        <taxon>Magnoliopsida</taxon>
        <taxon>eudicotyledons</taxon>
        <taxon>Gunneridae</taxon>
        <taxon>Pentapetalae</taxon>
        <taxon>asterids</taxon>
        <taxon>lamiids</taxon>
        <taxon>Solanales</taxon>
        <taxon>Solanaceae</taxon>
        <taxon>Nicotianoideae</taxon>
        <taxon>Nicotianeae</taxon>
        <taxon>Nicotiana</taxon>
    </lineage>
</organism>
<keyword evidence="1" id="KW-1185">Reference proteome</keyword>
<sequence length="219" mass="24711">MSRGDDIDKKRVIKLFCPSLPKIVAIIAWEDQRLDLGFIARVFGLDPVTIKLNGHFISRGVDLIASSVTWNSLLSFFSARGLSIGDSDSRALIVEGKLSKIGSKRSHSPTEVEKGVLCKKELNGEREKHLEEINSLSRKKFKESTRGVALNLKRKLCLEDSGLLKRIKTYECDSGIREREVDFHKAISDKPLVCSLASEKLKRIRDDEMVVTALFKRIR</sequence>
<reference evidence="2" key="2">
    <citation type="submission" date="2025-08" db="UniProtKB">
        <authorList>
            <consortium name="RefSeq"/>
        </authorList>
    </citation>
    <scope>IDENTIFICATION</scope>
    <source>
        <tissue evidence="2">Leaf</tissue>
    </source>
</reference>
<gene>
    <name evidence="2" type="primary">LOC107788251</name>
</gene>
<protein>
    <submittedName>
        <fullName evidence="2">Uncharacterized protein LOC107788251</fullName>
    </submittedName>
</protein>
<accession>A0AC58T976</accession>
<evidence type="ECO:0000313" key="1">
    <source>
        <dbReference type="Proteomes" id="UP000790787"/>
    </source>
</evidence>
<proteinExistence type="predicted"/>
<name>A0AC58T976_TOBAC</name>
<evidence type="ECO:0000313" key="2">
    <source>
        <dbReference type="RefSeq" id="XP_075093782.1"/>
    </source>
</evidence>
<reference evidence="1" key="1">
    <citation type="journal article" date="2014" name="Nat. Commun.">
        <title>The tobacco genome sequence and its comparison with those of tomato and potato.</title>
        <authorList>
            <person name="Sierro N."/>
            <person name="Battey J.N."/>
            <person name="Ouadi S."/>
            <person name="Bakaher N."/>
            <person name="Bovet L."/>
            <person name="Willig A."/>
            <person name="Goepfert S."/>
            <person name="Peitsch M.C."/>
            <person name="Ivanov N.V."/>
        </authorList>
    </citation>
    <scope>NUCLEOTIDE SEQUENCE [LARGE SCALE GENOMIC DNA]</scope>
</reference>